<evidence type="ECO:0000256" key="2">
    <source>
        <dbReference type="ARBA" id="ARBA00013017"/>
    </source>
</evidence>
<evidence type="ECO:0000256" key="6">
    <source>
        <dbReference type="ARBA" id="ARBA00023157"/>
    </source>
</evidence>
<dbReference type="Proteomes" id="UP001597362">
    <property type="component" value="Unassembled WGS sequence"/>
</dbReference>
<evidence type="ECO:0000256" key="5">
    <source>
        <dbReference type="ARBA" id="ARBA00023002"/>
    </source>
</evidence>
<organism evidence="13 14">
    <name type="scientific">Paenibacillus yanchengensis</name>
    <dbReference type="NCBI Taxonomy" id="2035833"/>
    <lineage>
        <taxon>Bacteria</taxon>
        <taxon>Bacillati</taxon>
        <taxon>Bacillota</taxon>
        <taxon>Bacilli</taxon>
        <taxon>Bacillales</taxon>
        <taxon>Paenibacillaceae</taxon>
        <taxon>Paenibacillus</taxon>
    </lineage>
</organism>
<evidence type="ECO:0000256" key="10">
    <source>
        <dbReference type="ARBA" id="ARBA00041373"/>
    </source>
</evidence>
<name>A0ABW4YJD3_9BACL</name>
<dbReference type="PANTHER" id="PTHR42801">
    <property type="entry name" value="THIOREDOXIN-DEPENDENT PEROXIDE REDUCTASE"/>
    <property type="match status" value="1"/>
</dbReference>
<feature type="domain" description="Thioredoxin" evidence="12">
    <location>
        <begin position="48"/>
        <end position="219"/>
    </location>
</feature>
<reference evidence="14" key="1">
    <citation type="journal article" date="2019" name="Int. J. Syst. Evol. Microbiol.">
        <title>The Global Catalogue of Microorganisms (GCM) 10K type strain sequencing project: providing services to taxonomists for standard genome sequencing and annotation.</title>
        <authorList>
            <consortium name="The Broad Institute Genomics Platform"/>
            <consortium name="The Broad Institute Genome Sequencing Center for Infectious Disease"/>
            <person name="Wu L."/>
            <person name="Ma J."/>
        </authorList>
    </citation>
    <scope>NUCLEOTIDE SEQUENCE [LARGE SCALE GENOMIC DNA]</scope>
    <source>
        <strain evidence="14">GH52</strain>
    </source>
</reference>
<dbReference type="EMBL" id="JBHUHO010000024">
    <property type="protein sequence ID" value="MFD2115816.1"/>
    <property type="molecule type" value="Genomic_DNA"/>
</dbReference>
<dbReference type="InterPro" id="IPR013766">
    <property type="entry name" value="Thioredoxin_domain"/>
</dbReference>
<comment type="caution">
    <text evidence="13">The sequence shown here is derived from an EMBL/GenBank/DDBJ whole genome shotgun (WGS) entry which is preliminary data.</text>
</comment>
<evidence type="ECO:0000256" key="9">
    <source>
        <dbReference type="ARBA" id="ARBA00038489"/>
    </source>
</evidence>
<comment type="function">
    <text evidence="1">Thiol-specific peroxidase that catalyzes the reduction of hydrogen peroxide and organic hydroperoxides to water and alcohols, respectively. Plays a role in cell protection against oxidative stress by detoxifying peroxides and as sensor of hydrogen peroxide-mediated signaling events.</text>
</comment>
<dbReference type="Pfam" id="PF00578">
    <property type="entry name" value="AhpC-TSA"/>
    <property type="match status" value="1"/>
</dbReference>
<dbReference type="PANTHER" id="PTHR42801:SF7">
    <property type="entry name" value="SLL1159 PROTEIN"/>
    <property type="match status" value="1"/>
</dbReference>
<evidence type="ECO:0000256" key="11">
    <source>
        <dbReference type="ARBA" id="ARBA00049091"/>
    </source>
</evidence>
<comment type="catalytic activity">
    <reaction evidence="11">
        <text>a hydroperoxide + [thioredoxin]-dithiol = an alcohol + [thioredoxin]-disulfide + H2O</text>
        <dbReference type="Rhea" id="RHEA:62620"/>
        <dbReference type="Rhea" id="RHEA-COMP:10698"/>
        <dbReference type="Rhea" id="RHEA-COMP:10700"/>
        <dbReference type="ChEBI" id="CHEBI:15377"/>
        <dbReference type="ChEBI" id="CHEBI:29950"/>
        <dbReference type="ChEBI" id="CHEBI:30879"/>
        <dbReference type="ChEBI" id="CHEBI:35924"/>
        <dbReference type="ChEBI" id="CHEBI:50058"/>
        <dbReference type="EC" id="1.11.1.24"/>
    </reaction>
</comment>
<evidence type="ECO:0000313" key="13">
    <source>
        <dbReference type="EMBL" id="MFD2115816.1"/>
    </source>
</evidence>
<keyword evidence="3" id="KW-0575">Peroxidase</keyword>
<evidence type="ECO:0000313" key="14">
    <source>
        <dbReference type="Proteomes" id="UP001597362"/>
    </source>
</evidence>
<keyword evidence="4" id="KW-0049">Antioxidant</keyword>
<dbReference type="InterPro" id="IPR000866">
    <property type="entry name" value="AhpC/TSA"/>
</dbReference>
<proteinExistence type="inferred from homology"/>
<dbReference type="PROSITE" id="PS51352">
    <property type="entry name" value="THIOREDOXIN_2"/>
    <property type="match status" value="1"/>
</dbReference>
<evidence type="ECO:0000256" key="8">
    <source>
        <dbReference type="ARBA" id="ARBA00032824"/>
    </source>
</evidence>
<comment type="similarity">
    <text evidence="9">Belongs to the peroxiredoxin family. BCP/PrxQ subfamily.</text>
</comment>
<sequence>MNNAPLLPLHTELENATTQMEQMLTPEMVTMFDQSILQLRVSGIATALKVGTKAPDFSLKDQNGKTVTLYDYTAQGPVILLFYRGVWCPFCNITLRAYQQASELFEASGARILAISPQSPDYSTTMQTNNSITFPVLSDIGNKVASQYNILFELSESIRNVYRSIGISLDDYNGDSSWKLPVPTTYVIDRANIIRLTYAEADYKQRLEPSQVLDMLASL</sequence>
<dbReference type="CDD" id="cd02970">
    <property type="entry name" value="PRX_like2"/>
    <property type="match status" value="1"/>
</dbReference>
<dbReference type="InterPro" id="IPR050924">
    <property type="entry name" value="Peroxiredoxin_BCP/PrxQ"/>
</dbReference>
<accession>A0ABW4YJD3</accession>
<gene>
    <name evidence="13" type="ORF">ACFSJH_08765</name>
</gene>
<keyword evidence="6" id="KW-1015">Disulfide bond</keyword>
<keyword evidence="7" id="KW-0676">Redox-active center</keyword>
<keyword evidence="14" id="KW-1185">Reference proteome</keyword>
<dbReference type="SUPFAM" id="SSF52833">
    <property type="entry name" value="Thioredoxin-like"/>
    <property type="match status" value="1"/>
</dbReference>
<evidence type="ECO:0000256" key="4">
    <source>
        <dbReference type="ARBA" id="ARBA00022862"/>
    </source>
</evidence>
<evidence type="ECO:0000259" key="12">
    <source>
        <dbReference type="PROSITE" id="PS51352"/>
    </source>
</evidence>
<dbReference type="InterPro" id="IPR036249">
    <property type="entry name" value="Thioredoxin-like_sf"/>
</dbReference>
<dbReference type="RefSeq" id="WP_377771350.1">
    <property type="nucleotide sequence ID" value="NZ_JBHUHO010000024.1"/>
</dbReference>
<dbReference type="EC" id="1.11.1.24" evidence="2"/>
<evidence type="ECO:0000256" key="3">
    <source>
        <dbReference type="ARBA" id="ARBA00022559"/>
    </source>
</evidence>
<evidence type="ECO:0000256" key="7">
    <source>
        <dbReference type="ARBA" id="ARBA00023284"/>
    </source>
</evidence>
<keyword evidence="5" id="KW-0560">Oxidoreductase</keyword>
<dbReference type="Gene3D" id="3.40.30.10">
    <property type="entry name" value="Glutaredoxin"/>
    <property type="match status" value="1"/>
</dbReference>
<protein>
    <recommendedName>
        <fullName evidence="2">thioredoxin-dependent peroxiredoxin</fullName>
        <ecNumber evidence="2">1.11.1.24</ecNumber>
    </recommendedName>
    <alternativeName>
        <fullName evidence="10">Bacterioferritin comigratory protein</fullName>
    </alternativeName>
    <alternativeName>
        <fullName evidence="8">Thioredoxin peroxidase</fullName>
    </alternativeName>
</protein>
<evidence type="ECO:0000256" key="1">
    <source>
        <dbReference type="ARBA" id="ARBA00003330"/>
    </source>
</evidence>